<dbReference type="HOGENOM" id="CLU_2087544_0_0_1"/>
<name>V4A5V1_LOTGI</name>
<sequence>MAIYSHIIMWAFKKCGTQFLRRWSSGTEEEYTERDALLTDLVDLIEESNAEISSTKDKRDEERQKELKGVMIREAAMQSLKRNTPHVESGDESFNQKEKETPKKKTEKQYVRGLHET</sequence>
<dbReference type="GeneID" id="20240059"/>
<feature type="compositionally biased region" description="Basic and acidic residues" evidence="1">
    <location>
        <begin position="94"/>
        <end position="117"/>
    </location>
</feature>
<dbReference type="EMBL" id="KB202656">
    <property type="protein sequence ID" value="ESO88656.1"/>
    <property type="molecule type" value="Genomic_DNA"/>
</dbReference>
<dbReference type="AlphaFoldDB" id="V4A5V1"/>
<keyword evidence="3" id="KW-1185">Reference proteome</keyword>
<feature type="region of interest" description="Disordered" evidence="1">
    <location>
        <begin position="79"/>
        <end position="117"/>
    </location>
</feature>
<dbReference type="OrthoDB" id="6157326at2759"/>
<evidence type="ECO:0000313" key="3">
    <source>
        <dbReference type="Proteomes" id="UP000030746"/>
    </source>
</evidence>
<dbReference type="Proteomes" id="UP000030746">
    <property type="component" value="Unassembled WGS sequence"/>
</dbReference>
<dbReference type="RefSeq" id="XP_009060705.1">
    <property type="nucleotide sequence ID" value="XM_009062457.1"/>
</dbReference>
<accession>V4A5V1</accession>
<proteinExistence type="predicted"/>
<organism evidence="2 3">
    <name type="scientific">Lottia gigantea</name>
    <name type="common">Giant owl limpet</name>
    <dbReference type="NCBI Taxonomy" id="225164"/>
    <lineage>
        <taxon>Eukaryota</taxon>
        <taxon>Metazoa</taxon>
        <taxon>Spiralia</taxon>
        <taxon>Lophotrochozoa</taxon>
        <taxon>Mollusca</taxon>
        <taxon>Gastropoda</taxon>
        <taxon>Patellogastropoda</taxon>
        <taxon>Lottioidea</taxon>
        <taxon>Lottiidae</taxon>
        <taxon>Lottia</taxon>
    </lineage>
</organism>
<evidence type="ECO:0000313" key="2">
    <source>
        <dbReference type="EMBL" id="ESO88656.1"/>
    </source>
</evidence>
<dbReference type="CTD" id="20240059"/>
<protein>
    <submittedName>
        <fullName evidence="2">Uncharacterized protein</fullName>
    </submittedName>
</protein>
<dbReference type="KEGG" id="lgi:LOTGIDRAFT_165441"/>
<evidence type="ECO:0000256" key="1">
    <source>
        <dbReference type="SAM" id="MobiDB-lite"/>
    </source>
</evidence>
<reference evidence="2 3" key="1">
    <citation type="journal article" date="2013" name="Nature">
        <title>Insights into bilaterian evolution from three spiralian genomes.</title>
        <authorList>
            <person name="Simakov O."/>
            <person name="Marletaz F."/>
            <person name="Cho S.J."/>
            <person name="Edsinger-Gonzales E."/>
            <person name="Havlak P."/>
            <person name="Hellsten U."/>
            <person name="Kuo D.H."/>
            <person name="Larsson T."/>
            <person name="Lv J."/>
            <person name="Arendt D."/>
            <person name="Savage R."/>
            <person name="Osoegawa K."/>
            <person name="de Jong P."/>
            <person name="Grimwood J."/>
            <person name="Chapman J.A."/>
            <person name="Shapiro H."/>
            <person name="Aerts A."/>
            <person name="Otillar R.P."/>
            <person name="Terry A.Y."/>
            <person name="Boore J.L."/>
            <person name="Grigoriev I.V."/>
            <person name="Lindberg D.R."/>
            <person name="Seaver E.C."/>
            <person name="Weisblat D.A."/>
            <person name="Putnam N.H."/>
            <person name="Rokhsar D.S."/>
        </authorList>
    </citation>
    <scope>NUCLEOTIDE SEQUENCE [LARGE SCALE GENOMIC DNA]</scope>
</reference>
<gene>
    <name evidence="2" type="ORF">LOTGIDRAFT_165441</name>
</gene>